<dbReference type="EMBL" id="PIQJ01000002">
    <property type="protein sequence ID" value="RZQ55512.1"/>
    <property type="molecule type" value="Genomic_DNA"/>
</dbReference>
<evidence type="ECO:0000313" key="2">
    <source>
        <dbReference type="Proteomes" id="UP000293092"/>
    </source>
</evidence>
<dbReference type="Proteomes" id="UP000293092">
    <property type="component" value="Unassembled WGS sequence"/>
</dbReference>
<organism evidence="1 2">
    <name type="scientific">Pseudidiomarina tainanensis</name>
    <dbReference type="NCBI Taxonomy" id="502365"/>
    <lineage>
        <taxon>Bacteria</taxon>
        <taxon>Pseudomonadati</taxon>
        <taxon>Pseudomonadota</taxon>
        <taxon>Gammaproteobacteria</taxon>
        <taxon>Alteromonadales</taxon>
        <taxon>Idiomarinaceae</taxon>
        <taxon>Pseudidiomarina</taxon>
    </lineage>
</organism>
<keyword evidence="2" id="KW-1185">Reference proteome</keyword>
<protein>
    <submittedName>
        <fullName evidence="1">Uncharacterized protein</fullName>
    </submittedName>
</protein>
<sequence length="215" mass="23667">MCSCHPIEIPHLKPAKSKVIFCCNVAIFTAIQTCVWSLIMQRVYLFVISLICVLFLSACDEQQPVNKIPVGVADVPNIHHPNEQHFTSGKPSKDDLVKLKEQGVTAVINLLTDDDMNNDDQEARWAQELGLDYYRVPVGGPSDLTRASVADFDRALAATANQTTLIHCASSNRVGAMMALHAAWYDNASNEAALQTGRDYGLKSLETPVQKLLNE</sequence>
<reference evidence="1" key="1">
    <citation type="submission" date="2017-11" db="EMBL/GenBank/DDBJ databases">
        <title>Comparative genomic and phylogenomic analyses of the family Idiomarinaceae.</title>
        <authorList>
            <person name="Liu Y."/>
            <person name="Shao Z."/>
        </authorList>
    </citation>
    <scope>NUCLEOTIDE SEQUENCE</scope>
    <source>
        <strain evidence="1">PIN1</strain>
    </source>
</reference>
<comment type="caution">
    <text evidence="1">The sequence shown here is derived from an EMBL/GenBank/DDBJ whole genome shotgun (WGS) entry which is preliminary data.</text>
</comment>
<gene>
    <name evidence="1" type="ORF">CWI82_09015</name>
</gene>
<name>A0ACD2HG01_9GAMM</name>
<evidence type="ECO:0000313" key="1">
    <source>
        <dbReference type="EMBL" id="RZQ55512.1"/>
    </source>
</evidence>
<accession>A0ACD2HG01</accession>
<proteinExistence type="predicted"/>